<proteinExistence type="predicted"/>
<keyword evidence="2" id="KW-0012">Acyltransferase</keyword>
<dbReference type="GO" id="GO:0006508">
    <property type="term" value="P:proteolysis"/>
    <property type="evidence" value="ECO:0007669"/>
    <property type="project" value="InterPro"/>
</dbReference>
<dbReference type="AlphaFoldDB" id="A0A6J4RGT1"/>
<dbReference type="EMBL" id="CADCVL010000090">
    <property type="protein sequence ID" value="CAA9468444.1"/>
    <property type="molecule type" value="Genomic_DNA"/>
</dbReference>
<dbReference type="PANTHER" id="PTHR12147">
    <property type="entry name" value="METALLOPEPTIDASE M28 FAMILY MEMBER"/>
    <property type="match status" value="1"/>
</dbReference>
<dbReference type="InterPro" id="IPR045175">
    <property type="entry name" value="M28_fam"/>
</dbReference>
<evidence type="ECO:0000259" key="1">
    <source>
        <dbReference type="Pfam" id="PF04389"/>
    </source>
</evidence>
<feature type="non-terminal residue" evidence="2">
    <location>
        <position position="1"/>
    </location>
</feature>
<sequence>GSPAARRLARDARRRLPSGRIERVSGGLANVVGTVPGRRPAVLVGAHYDTKDLEGFVGANDGASGVAVVVELARALARGPRPAGAPELRFVLFDGEESPDDSRPFYSTGLRGSRAYAARHRGEIGAVVLVDMVGDVTLSIPREETSDPGLWRRLRASARATGNLAAFPDETGSAILDDHTPFQRAGIRAIDVIDFDFDCWHELCDDLDVVSPRSLDAVGETVAHMLRRWR</sequence>
<dbReference type="Gene3D" id="3.40.630.10">
    <property type="entry name" value="Zn peptidases"/>
    <property type="match status" value="1"/>
</dbReference>
<dbReference type="GO" id="GO:0016746">
    <property type="term" value="F:acyltransferase activity"/>
    <property type="evidence" value="ECO:0007669"/>
    <property type="project" value="UniProtKB-KW"/>
</dbReference>
<dbReference type="InterPro" id="IPR007484">
    <property type="entry name" value="Peptidase_M28"/>
</dbReference>
<name>A0A6J4RGT1_9ACTN</name>
<evidence type="ECO:0000313" key="2">
    <source>
        <dbReference type="EMBL" id="CAA9468444.1"/>
    </source>
</evidence>
<dbReference type="GO" id="GO:0008235">
    <property type="term" value="F:metalloexopeptidase activity"/>
    <property type="evidence" value="ECO:0007669"/>
    <property type="project" value="InterPro"/>
</dbReference>
<reference evidence="2" key="1">
    <citation type="submission" date="2020-02" db="EMBL/GenBank/DDBJ databases">
        <authorList>
            <person name="Meier V. D."/>
        </authorList>
    </citation>
    <scope>NUCLEOTIDE SEQUENCE</scope>
    <source>
        <strain evidence="2">AVDCRST_MAG65</strain>
    </source>
</reference>
<dbReference type="EC" id="2.3.2.4" evidence="2"/>
<accession>A0A6J4RGT1</accession>
<feature type="domain" description="Peptidase M28" evidence="1">
    <location>
        <begin position="30"/>
        <end position="225"/>
    </location>
</feature>
<gene>
    <name evidence="2" type="ORF">AVDCRST_MAG65-533</name>
</gene>
<protein>
    <submittedName>
        <fullName evidence="2">Gamma-glutamyl cyclotransferase</fullName>
        <ecNumber evidence="2">2.3.2.4</ecNumber>
    </submittedName>
</protein>
<dbReference type="Pfam" id="PF04389">
    <property type="entry name" value="Peptidase_M28"/>
    <property type="match status" value="1"/>
</dbReference>
<dbReference type="SUPFAM" id="SSF53187">
    <property type="entry name" value="Zn-dependent exopeptidases"/>
    <property type="match status" value="1"/>
</dbReference>
<dbReference type="PANTHER" id="PTHR12147:SF26">
    <property type="entry name" value="PEPTIDASE M28 DOMAIN-CONTAINING PROTEIN"/>
    <property type="match status" value="1"/>
</dbReference>
<keyword evidence="2" id="KW-0808">Transferase</keyword>
<organism evidence="2">
    <name type="scientific">uncultured Solirubrobacteraceae bacterium</name>
    <dbReference type="NCBI Taxonomy" id="1162706"/>
    <lineage>
        <taxon>Bacteria</taxon>
        <taxon>Bacillati</taxon>
        <taxon>Actinomycetota</taxon>
        <taxon>Thermoleophilia</taxon>
        <taxon>Solirubrobacterales</taxon>
        <taxon>Solirubrobacteraceae</taxon>
        <taxon>environmental samples</taxon>
    </lineage>
</organism>